<accession>A0A9P6CDW1</accession>
<dbReference type="Proteomes" id="UP000807353">
    <property type="component" value="Unassembled WGS sequence"/>
</dbReference>
<evidence type="ECO:0000256" key="1">
    <source>
        <dbReference type="SAM" id="MobiDB-lite"/>
    </source>
</evidence>
<evidence type="ECO:0000313" key="4">
    <source>
        <dbReference type="Proteomes" id="UP000807353"/>
    </source>
</evidence>
<feature type="region of interest" description="Disordered" evidence="1">
    <location>
        <begin position="472"/>
        <end position="504"/>
    </location>
</feature>
<evidence type="ECO:0000259" key="2">
    <source>
        <dbReference type="Pfam" id="PF20411"/>
    </source>
</evidence>
<dbReference type="InterPro" id="IPR046520">
    <property type="entry name" value="DUF6697"/>
</dbReference>
<reference evidence="3" key="1">
    <citation type="submission" date="2020-11" db="EMBL/GenBank/DDBJ databases">
        <authorList>
            <consortium name="DOE Joint Genome Institute"/>
            <person name="Ahrendt S."/>
            <person name="Riley R."/>
            <person name="Andreopoulos W."/>
            <person name="Labutti K."/>
            <person name="Pangilinan J."/>
            <person name="Ruiz-Duenas F.J."/>
            <person name="Barrasa J.M."/>
            <person name="Sanchez-Garcia M."/>
            <person name="Camarero S."/>
            <person name="Miyauchi S."/>
            <person name="Serrano A."/>
            <person name="Linde D."/>
            <person name="Babiker R."/>
            <person name="Drula E."/>
            <person name="Ayuso-Fernandez I."/>
            <person name="Pacheco R."/>
            <person name="Padilla G."/>
            <person name="Ferreira P."/>
            <person name="Barriuso J."/>
            <person name="Kellner H."/>
            <person name="Castanera R."/>
            <person name="Alfaro M."/>
            <person name="Ramirez L."/>
            <person name="Pisabarro A.G."/>
            <person name="Kuo A."/>
            <person name="Tritt A."/>
            <person name="Lipzen A."/>
            <person name="He G."/>
            <person name="Yan M."/>
            <person name="Ng V."/>
            <person name="Cullen D."/>
            <person name="Martin F."/>
            <person name="Rosso M.-N."/>
            <person name="Henrissat B."/>
            <person name="Hibbett D."/>
            <person name="Martinez A.T."/>
            <person name="Grigoriev I.V."/>
        </authorList>
    </citation>
    <scope>NUCLEOTIDE SEQUENCE</scope>
    <source>
        <strain evidence="3">CBS 247.69</strain>
    </source>
</reference>
<dbReference type="OrthoDB" id="3176940at2759"/>
<dbReference type="Pfam" id="PF20411">
    <property type="entry name" value="DUF6697"/>
    <property type="match status" value="1"/>
</dbReference>
<feature type="compositionally biased region" description="Polar residues" evidence="1">
    <location>
        <begin position="99"/>
        <end position="109"/>
    </location>
</feature>
<gene>
    <name evidence="3" type="ORF">BDZ94DRAFT_1202828</name>
</gene>
<feature type="compositionally biased region" description="Basic and acidic residues" evidence="1">
    <location>
        <begin position="80"/>
        <end position="96"/>
    </location>
</feature>
<feature type="region of interest" description="Disordered" evidence="1">
    <location>
        <begin position="75"/>
        <end position="115"/>
    </location>
</feature>
<feature type="compositionally biased region" description="Acidic residues" evidence="1">
    <location>
        <begin position="525"/>
        <end position="540"/>
    </location>
</feature>
<feature type="region of interest" description="Disordered" evidence="1">
    <location>
        <begin position="517"/>
        <end position="559"/>
    </location>
</feature>
<feature type="domain" description="DUF6697" evidence="2">
    <location>
        <begin position="270"/>
        <end position="468"/>
    </location>
</feature>
<dbReference type="EMBL" id="MU150373">
    <property type="protein sequence ID" value="KAF9457403.1"/>
    <property type="molecule type" value="Genomic_DNA"/>
</dbReference>
<dbReference type="AlphaFoldDB" id="A0A9P6CDW1"/>
<name>A0A9P6CDW1_9AGAR</name>
<comment type="caution">
    <text evidence="3">The sequence shown here is derived from an EMBL/GenBank/DDBJ whole genome shotgun (WGS) entry which is preliminary data.</text>
</comment>
<evidence type="ECO:0000313" key="3">
    <source>
        <dbReference type="EMBL" id="KAF9457403.1"/>
    </source>
</evidence>
<keyword evidence="4" id="KW-1185">Reference proteome</keyword>
<sequence>MMVEDIEQSELHDLKPVKDEDAKNIKYIKIEEDPGDFKREDYNDSEPVDVIKKGEDKEVVYLGIDLAETPALYKAGSQDTETRLESEGFDTSERDPNILVQTESESPDTGTPDGEQALLRETPLLSRSQEVEITASDEQFLSPVHNQKDAESPIVNPRSPASDNGVNTGVGDEQPVLDGHAELFSPPSRKRRRIVLDAVVLPTLASVLGESFREQATKEEIEEKIKMLSNPKVKKKKNMDLSIDTVRERLRNIGYDLYPVPLDKETQDITVTRQFMSAQYGGNPMETFPKVSEEKLAVHGLDDFAFLNPDMNPQAPQIPGAPGLFFAINAKPGSLPTGSHNGDVWRLFSRLRIGVWLYCGQYKVTQVPSLTKEEWANQKPKVRRSWAKHVCTKVWGRDSRARIHLRQELGREPTVIELNRAMKLRSEYTHITPDQVSEAFLHGQETMAVYTLQCIGYDVAFQLNLAEKSPVWIPPPPKPKGEKKLVIQKSQKQGTSRAPRRTAAAIRKWSWEDREWSEAFGEGSSSDEDYPEDDDGEEEQFGPILISGGTRLRPIRVDQ</sequence>
<organism evidence="3 4">
    <name type="scientific">Collybia nuda</name>
    <dbReference type="NCBI Taxonomy" id="64659"/>
    <lineage>
        <taxon>Eukaryota</taxon>
        <taxon>Fungi</taxon>
        <taxon>Dikarya</taxon>
        <taxon>Basidiomycota</taxon>
        <taxon>Agaricomycotina</taxon>
        <taxon>Agaricomycetes</taxon>
        <taxon>Agaricomycetidae</taxon>
        <taxon>Agaricales</taxon>
        <taxon>Tricholomatineae</taxon>
        <taxon>Clitocybaceae</taxon>
        <taxon>Collybia</taxon>
    </lineage>
</organism>
<feature type="region of interest" description="Disordered" evidence="1">
    <location>
        <begin position="135"/>
        <end position="184"/>
    </location>
</feature>
<proteinExistence type="predicted"/>
<protein>
    <recommendedName>
        <fullName evidence="2">DUF6697 domain-containing protein</fullName>
    </recommendedName>
</protein>